<dbReference type="InterPro" id="IPR004165">
    <property type="entry name" value="CoA_trans_fam_I"/>
</dbReference>
<gene>
    <name evidence="2" type="primary">ctfA</name>
    <name evidence="2" type="ORF">TZ87_01254</name>
</gene>
<sequence>MKAVLSLQEAISKVKPGDVVGISGFLAVGEPLELIEELVRQNQQDLTLVSVVTSHPGKEVGVGRLCENHQVKKYVAAHIGTSPAAQKAYFSGEMEVEFTPMGTVVERLHAAGAGLGGVLTPTGVGTILENEHEKVVRNGREYLIYDPLKLDVALIKATKADKYGNLYIDGTTKNISLQLALAADTVIVETNEIVEVGEIKPDDIYIPGILVDYVVQGLTPEEHHKMMGDLWTETNKLAGVK</sequence>
<reference evidence="2 3" key="1">
    <citation type="submission" date="2015-02" db="EMBL/GenBank/DDBJ databases">
        <title>Evolution of amylase-binding proteins of oral streptococcal species.</title>
        <authorList>
            <person name="Haase E.M."/>
        </authorList>
    </citation>
    <scope>NUCLEOTIDE SEQUENCE [LARGE SCALE GENOMIC DNA]</scope>
    <source>
        <strain evidence="2 3">COL85/1862</strain>
    </source>
</reference>
<dbReference type="InterPro" id="IPR012792">
    <property type="entry name" value="3-oxoacid_CoA-transf_A"/>
</dbReference>
<proteinExistence type="predicted"/>
<dbReference type="InterPro" id="IPR037171">
    <property type="entry name" value="NagB/RpiA_transferase-like"/>
</dbReference>
<dbReference type="OrthoDB" id="9777193at2"/>
<dbReference type="Pfam" id="PF01144">
    <property type="entry name" value="CoA_trans"/>
    <property type="match status" value="1"/>
</dbReference>
<evidence type="ECO:0000256" key="1">
    <source>
        <dbReference type="ARBA" id="ARBA00022679"/>
    </source>
</evidence>
<dbReference type="NCBIfam" id="TIGR02429">
    <property type="entry name" value="pcaI_scoA_fam"/>
    <property type="match status" value="1"/>
</dbReference>
<dbReference type="PANTHER" id="PTHR13707">
    <property type="entry name" value="KETOACID-COENZYME A TRANSFERASE"/>
    <property type="match status" value="1"/>
</dbReference>
<dbReference type="AlphaFoldDB" id="A0A0F2CYA5"/>
<dbReference type="GO" id="GO:0047371">
    <property type="term" value="F:butyrate-acetoacetate CoA-transferase activity"/>
    <property type="evidence" value="ECO:0007669"/>
    <property type="project" value="UniProtKB-EC"/>
</dbReference>
<protein>
    <submittedName>
        <fullName evidence="2">Butyrate--acetoacetate CoA-transferase subunit A</fullName>
        <ecNumber evidence="2">2.8.3.9</ecNumber>
    </submittedName>
</protein>
<dbReference type="SMART" id="SM00882">
    <property type="entry name" value="CoA_trans"/>
    <property type="match status" value="1"/>
</dbReference>
<comment type="caution">
    <text evidence="2">The sequence shown here is derived from an EMBL/GenBank/DDBJ whole genome shotgun (WGS) entry which is preliminary data.</text>
</comment>
<evidence type="ECO:0000313" key="2">
    <source>
        <dbReference type="EMBL" id="KJQ62725.1"/>
    </source>
</evidence>
<organism evidence="2 3">
    <name type="scientific">Streptococcus oralis subsp. oralis</name>
    <dbReference type="NCBI Taxonomy" id="1891914"/>
    <lineage>
        <taxon>Bacteria</taxon>
        <taxon>Bacillati</taxon>
        <taxon>Bacillota</taxon>
        <taxon>Bacilli</taxon>
        <taxon>Lactobacillales</taxon>
        <taxon>Streptococcaceae</taxon>
        <taxon>Streptococcus</taxon>
    </lineage>
</organism>
<dbReference type="Proteomes" id="UP000033657">
    <property type="component" value="Unassembled WGS sequence"/>
</dbReference>
<dbReference type="RefSeq" id="WP_045592635.1">
    <property type="nucleotide sequence ID" value="NZ_JYGM01000008.1"/>
</dbReference>
<dbReference type="Gene3D" id="3.40.1080.10">
    <property type="entry name" value="Glutaconate Coenzyme A-transferase"/>
    <property type="match status" value="1"/>
</dbReference>
<dbReference type="PANTHER" id="PTHR13707:SF60">
    <property type="entry name" value="ACETATE COA-TRANSFERASE SUBUNIT ALPHA"/>
    <property type="match status" value="1"/>
</dbReference>
<dbReference type="PATRIC" id="fig|28037.209.peg.1222"/>
<accession>A0A0F2CYA5</accession>
<name>A0A0F2CYA5_STROR</name>
<evidence type="ECO:0000313" key="3">
    <source>
        <dbReference type="Proteomes" id="UP000033657"/>
    </source>
</evidence>
<dbReference type="SUPFAM" id="SSF100950">
    <property type="entry name" value="NagB/RpiA/CoA transferase-like"/>
    <property type="match status" value="1"/>
</dbReference>
<dbReference type="EMBL" id="JYGM01000008">
    <property type="protein sequence ID" value="KJQ62725.1"/>
    <property type="molecule type" value="Genomic_DNA"/>
</dbReference>
<dbReference type="EC" id="2.8.3.9" evidence="2"/>
<keyword evidence="1 2" id="KW-0808">Transferase</keyword>